<accession>A0A1H0X3D6</accession>
<protein>
    <submittedName>
        <fullName evidence="2">Uncharacterized protein</fullName>
    </submittedName>
</protein>
<evidence type="ECO:0000256" key="1">
    <source>
        <dbReference type="SAM" id="Phobius"/>
    </source>
</evidence>
<proteinExistence type="predicted"/>
<evidence type="ECO:0000313" key="3">
    <source>
        <dbReference type="Proteomes" id="UP000199497"/>
    </source>
</evidence>
<sequence length="45" mass="5037">MNGAESVVIYVMHWSMADFLLFSGVNTIIKVSFEMKRSLTANVAK</sequence>
<name>A0A1H0X3D6_9ACTN</name>
<dbReference type="EMBL" id="FNJR01000027">
    <property type="protein sequence ID" value="SDP97400.1"/>
    <property type="molecule type" value="Genomic_DNA"/>
</dbReference>
<organism evidence="2 3">
    <name type="scientific">Actinopolyspora xinjiangensis</name>
    <dbReference type="NCBI Taxonomy" id="405564"/>
    <lineage>
        <taxon>Bacteria</taxon>
        <taxon>Bacillati</taxon>
        <taxon>Actinomycetota</taxon>
        <taxon>Actinomycetes</taxon>
        <taxon>Actinopolysporales</taxon>
        <taxon>Actinopolysporaceae</taxon>
        <taxon>Actinopolyspora</taxon>
    </lineage>
</organism>
<dbReference type="Proteomes" id="UP000199497">
    <property type="component" value="Unassembled WGS sequence"/>
</dbReference>
<reference evidence="3" key="1">
    <citation type="submission" date="2016-10" db="EMBL/GenBank/DDBJ databases">
        <authorList>
            <person name="Varghese N."/>
            <person name="Submissions S."/>
        </authorList>
    </citation>
    <scope>NUCLEOTIDE SEQUENCE [LARGE SCALE GENOMIC DNA]</scope>
    <source>
        <strain evidence="3">DSM 46732</strain>
    </source>
</reference>
<keyword evidence="1" id="KW-1133">Transmembrane helix</keyword>
<keyword evidence="1" id="KW-0812">Transmembrane</keyword>
<evidence type="ECO:0000313" key="2">
    <source>
        <dbReference type="EMBL" id="SDP97400.1"/>
    </source>
</evidence>
<keyword evidence="1" id="KW-0472">Membrane</keyword>
<gene>
    <name evidence="2" type="ORF">SAMN04487905_1276</name>
</gene>
<keyword evidence="3" id="KW-1185">Reference proteome</keyword>
<dbReference type="AlphaFoldDB" id="A0A1H0X3D6"/>
<feature type="transmembrane region" description="Helical" evidence="1">
    <location>
        <begin position="6"/>
        <end position="29"/>
    </location>
</feature>